<gene>
    <name evidence="1" type="ORF">MO867_18910</name>
</gene>
<dbReference type="AlphaFoldDB" id="A0A9X2EVV1"/>
<protein>
    <submittedName>
        <fullName evidence="1">Uncharacterized protein</fullName>
    </submittedName>
</protein>
<sequence length="98" mass="10945">MTELFAAIREDSKYFNQNPKALPFPVSIANTTDAYRVKGNGDQYRLEDVYLFVQSGRNFQQINKEVTKPAPNCGACPGDGTVCKTTCRHELESPITDL</sequence>
<proteinExistence type="predicted"/>
<accession>A0A9X2EVV1</accession>
<dbReference type="Proteomes" id="UP001139028">
    <property type="component" value="Unassembled WGS sequence"/>
</dbReference>
<evidence type="ECO:0000313" key="1">
    <source>
        <dbReference type="EMBL" id="MCO1336408.1"/>
    </source>
</evidence>
<name>A0A9X2EVV1_9GAMM</name>
<dbReference type="RefSeq" id="WP_252472049.1">
    <property type="nucleotide sequence ID" value="NZ_JALBWM010000132.1"/>
</dbReference>
<organism evidence="1 2">
    <name type="scientific">Microbulbifer okhotskensis</name>
    <dbReference type="NCBI Taxonomy" id="2926617"/>
    <lineage>
        <taxon>Bacteria</taxon>
        <taxon>Pseudomonadati</taxon>
        <taxon>Pseudomonadota</taxon>
        <taxon>Gammaproteobacteria</taxon>
        <taxon>Cellvibrionales</taxon>
        <taxon>Microbulbiferaceae</taxon>
        <taxon>Microbulbifer</taxon>
    </lineage>
</organism>
<evidence type="ECO:0000313" key="2">
    <source>
        <dbReference type="Proteomes" id="UP001139028"/>
    </source>
</evidence>
<comment type="caution">
    <text evidence="1">The sequence shown here is derived from an EMBL/GenBank/DDBJ whole genome shotgun (WGS) entry which is preliminary data.</text>
</comment>
<dbReference type="EMBL" id="JALBWM010000132">
    <property type="protein sequence ID" value="MCO1336408.1"/>
    <property type="molecule type" value="Genomic_DNA"/>
</dbReference>
<keyword evidence="2" id="KW-1185">Reference proteome</keyword>
<reference evidence="1" key="1">
    <citation type="journal article" date="2022" name="Arch. Microbiol.">
        <title>Microbulbifer okhotskensis sp. nov., isolated from a deep bottom sediment of the Okhotsk Sea.</title>
        <authorList>
            <person name="Romanenko L."/>
            <person name="Kurilenko V."/>
            <person name="Otstavnykh N."/>
            <person name="Velansky P."/>
            <person name="Isaeva M."/>
            <person name="Mikhailov V."/>
        </authorList>
    </citation>
    <scope>NUCLEOTIDE SEQUENCE</scope>
    <source>
        <strain evidence="1">OS29</strain>
    </source>
</reference>